<protein>
    <submittedName>
        <fullName evidence="1">Uncharacterized protein</fullName>
    </submittedName>
</protein>
<proteinExistence type="predicted"/>
<gene>
    <name evidence="1" type="ORF">CWE24_11555</name>
</gene>
<accession>A0A432XCW2</accession>
<name>A0A432XCW2_9GAMM</name>
<dbReference type="RefSeq" id="WP_092841713.1">
    <property type="nucleotide sequence ID" value="NZ_FPCF01000008.1"/>
</dbReference>
<sequence length="141" mass="16153">MTKILKVWGCHWKSATLVPAPFKVKTSWFKKVTSFSGFAYKHKGEWLAVWKDGEQLVLQSHTGKWPIGHGECHITYTGDGVRRLEIKPSDGQPLCLEYNSTPVIEDPTHDAVDEETEDFFVWVCRVWNDPAWASALLTRYS</sequence>
<comment type="caution">
    <text evidence="1">The sequence shown here is derived from an EMBL/GenBank/DDBJ whole genome shotgun (WGS) entry which is preliminary data.</text>
</comment>
<reference evidence="2" key="1">
    <citation type="journal article" date="2018" name="Front. Microbiol.">
        <title>Genome-Based Analysis Reveals the Taxonomy and Diversity of the Family Idiomarinaceae.</title>
        <authorList>
            <person name="Liu Y."/>
            <person name="Lai Q."/>
            <person name="Shao Z."/>
        </authorList>
    </citation>
    <scope>NUCLEOTIDE SEQUENCE [LARGE SCALE GENOMIC DNA]</scope>
    <source>
        <strain evidence="2">908033</strain>
    </source>
</reference>
<dbReference type="OrthoDB" id="10012880at2"/>
<organism evidence="1 2">
    <name type="scientific">Pseudidiomarina donghaiensis</name>
    <dbReference type="NCBI Taxonomy" id="519452"/>
    <lineage>
        <taxon>Bacteria</taxon>
        <taxon>Pseudomonadati</taxon>
        <taxon>Pseudomonadota</taxon>
        <taxon>Gammaproteobacteria</taxon>
        <taxon>Alteromonadales</taxon>
        <taxon>Idiomarinaceae</taxon>
        <taxon>Pseudidiomarina</taxon>
    </lineage>
</organism>
<dbReference type="EMBL" id="PIPU01000007">
    <property type="protein sequence ID" value="RUO46535.1"/>
    <property type="molecule type" value="Genomic_DNA"/>
</dbReference>
<dbReference type="Proteomes" id="UP000286985">
    <property type="component" value="Unassembled WGS sequence"/>
</dbReference>
<evidence type="ECO:0000313" key="2">
    <source>
        <dbReference type="Proteomes" id="UP000286985"/>
    </source>
</evidence>
<keyword evidence="2" id="KW-1185">Reference proteome</keyword>
<dbReference type="AlphaFoldDB" id="A0A432XCW2"/>
<evidence type="ECO:0000313" key="1">
    <source>
        <dbReference type="EMBL" id="RUO46535.1"/>
    </source>
</evidence>